<dbReference type="Proteomes" id="UP000765509">
    <property type="component" value="Unassembled WGS sequence"/>
</dbReference>
<proteinExistence type="predicted"/>
<dbReference type="AlphaFoldDB" id="A0A9Q3PSD3"/>
<keyword evidence="2" id="KW-1185">Reference proteome</keyword>
<organism evidence="1 2">
    <name type="scientific">Austropuccinia psidii MF-1</name>
    <dbReference type="NCBI Taxonomy" id="1389203"/>
    <lineage>
        <taxon>Eukaryota</taxon>
        <taxon>Fungi</taxon>
        <taxon>Dikarya</taxon>
        <taxon>Basidiomycota</taxon>
        <taxon>Pucciniomycotina</taxon>
        <taxon>Pucciniomycetes</taxon>
        <taxon>Pucciniales</taxon>
        <taxon>Sphaerophragmiaceae</taxon>
        <taxon>Austropuccinia</taxon>
    </lineage>
</organism>
<comment type="caution">
    <text evidence="1">The sequence shown here is derived from an EMBL/GenBank/DDBJ whole genome shotgun (WGS) entry which is preliminary data.</text>
</comment>
<reference evidence="1" key="1">
    <citation type="submission" date="2021-03" db="EMBL/GenBank/DDBJ databases">
        <title>Draft genome sequence of rust myrtle Austropuccinia psidii MF-1, a brazilian biotype.</title>
        <authorList>
            <person name="Quecine M.C."/>
            <person name="Pachon D.M.R."/>
            <person name="Bonatelli M.L."/>
            <person name="Correr F.H."/>
            <person name="Franceschini L.M."/>
            <person name="Leite T.F."/>
            <person name="Margarido G.R.A."/>
            <person name="Almeida C.A."/>
            <person name="Ferrarezi J.A."/>
            <person name="Labate C.A."/>
        </authorList>
    </citation>
    <scope>NUCLEOTIDE SEQUENCE</scope>
    <source>
        <strain evidence="1">MF-1</strain>
    </source>
</reference>
<evidence type="ECO:0000313" key="1">
    <source>
        <dbReference type="EMBL" id="MBW0572329.1"/>
    </source>
</evidence>
<sequence length="84" mass="10187">MQTEQQRLMKEMEIAFEWEKNAECRKLEQSKIQSQHDFDMAKEAKNLDFEKKKWQKEFEMHEKQQNMDLTIADLNSSHPIADLE</sequence>
<evidence type="ECO:0000313" key="2">
    <source>
        <dbReference type="Proteomes" id="UP000765509"/>
    </source>
</evidence>
<feature type="non-terminal residue" evidence="1">
    <location>
        <position position="84"/>
    </location>
</feature>
<accession>A0A9Q3PSD3</accession>
<protein>
    <submittedName>
        <fullName evidence="1">Uncharacterized protein</fullName>
    </submittedName>
</protein>
<dbReference type="EMBL" id="AVOT02089911">
    <property type="protein sequence ID" value="MBW0572329.1"/>
    <property type="molecule type" value="Genomic_DNA"/>
</dbReference>
<gene>
    <name evidence="1" type="ORF">O181_112044</name>
</gene>
<name>A0A9Q3PSD3_9BASI</name>